<dbReference type="Proteomes" id="UP000028123">
    <property type="component" value="Unassembled WGS sequence"/>
</dbReference>
<comment type="caution">
    <text evidence="1">The sequence shown here is derived from an EMBL/GenBank/DDBJ whole genome shotgun (WGS) entry which is preliminary data.</text>
</comment>
<dbReference type="eggNOG" id="ENOG5032T4C">
    <property type="taxonomic scope" value="Bacteria"/>
</dbReference>
<dbReference type="EMBL" id="JNVM01000009">
    <property type="protein sequence ID" value="KEQ25875.1"/>
    <property type="molecule type" value="Genomic_DNA"/>
</dbReference>
<reference evidence="1 2" key="1">
    <citation type="submission" date="2014-06" db="EMBL/GenBank/DDBJ databases">
        <title>Draft genome sequence of Paenibacillus sp. MSt1.</title>
        <authorList>
            <person name="Aw Y.K."/>
            <person name="Ong K.S."/>
            <person name="Gan H.M."/>
            <person name="Lee S.M."/>
        </authorList>
    </citation>
    <scope>NUCLEOTIDE SEQUENCE [LARGE SCALE GENOMIC DNA]</scope>
    <source>
        <strain evidence="1 2">MSt1</strain>
    </source>
</reference>
<dbReference type="RefSeq" id="WP_036681172.1">
    <property type="nucleotide sequence ID" value="NZ_JNVM01000009.1"/>
</dbReference>
<evidence type="ECO:0000313" key="2">
    <source>
        <dbReference type="Proteomes" id="UP000028123"/>
    </source>
</evidence>
<proteinExistence type="predicted"/>
<accession>A0A081P5A2</accession>
<gene>
    <name evidence="1" type="ORF">ET33_37560</name>
</gene>
<organism evidence="1 2">
    <name type="scientific">Paenibacillus tyrfis</name>
    <dbReference type="NCBI Taxonomy" id="1501230"/>
    <lineage>
        <taxon>Bacteria</taxon>
        <taxon>Bacillati</taxon>
        <taxon>Bacillota</taxon>
        <taxon>Bacilli</taxon>
        <taxon>Bacillales</taxon>
        <taxon>Paenibacillaceae</taxon>
        <taxon>Paenibacillus</taxon>
    </lineage>
</organism>
<protein>
    <submittedName>
        <fullName evidence="1">Uncharacterized protein</fullName>
    </submittedName>
</protein>
<dbReference type="AlphaFoldDB" id="A0A081P5A2"/>
<dbReference type="OrthoDB" id="7066494at2"/>
<name>A0A081P5A2_9BACL</name>
<keyword evidence="2" id="KW-1185">Reference proteome</keyword>
<sequence>MSNHKSHRAGPAYLEGVTIAEKPENWMEQEWTGKLQTKEGRTQFRIYYYGELMDDLIAVTDFAPQLIVAEDPVDGERYLLFDGCKHGYNAMLCDTYTTEQQNNRTPLLPYLGKDGEDTFEIYITAFYNVDWDEEFADDVDEDGQLELISGERVDFDEAKRNGYDALGIDIVNNKGVKIEIVQEELA</sequence>
<evidence type="ECO:0000313" key="1">
    <source>
        <dbReference type="EMBL" id="KEQ25875.1"/>
    </source>
</evidence>